<accession>A0A1Q5SP63</accession>
<reference evidence="2 3" key="1">
    <citation type="submission" date="2016-10" db="EMBL/GenBank/DDBJ databases">
        <title>Genome sequence of the ascomycete fungus Penicillium subrubescens.</title>
        <authorList>
            <person name="De Vries R.P."/>
            <person name="Peng M."/>
            <person name="Dilokpimol A."/>
            <person name="Hilden K."/>
            <person name="Makela M.R."/>
            <person name="Grigoriev I."/>
            <person name="Riley R."/>
            <person name="Granchi Z."/>
        </authorList>
    </citation>
    <scope>NUCLEOTIDE SEQUENCE [LARGE SCALE GENOMIC DNA]</scope>
    <source>
        <strain evidence="2 3">CBS 132785</strain>
    </source>
</reference>
<dbReference type="AlphaFoldDB" id="A0A1Q5SP63"/>
<proteinExistence type="predicted"/>
<evidence type="ECO:0000313" key="3">
    <source>
        <dbReference type="Proteomes" id="UP000186955"/>
    </source>
</evidence>
<protein>
    <submittedName>
        <fullName evidence="2">Uncharacterized protein</fullName>
    </submittedName>
</protein>
<evidence type="ECO:0000256" key="1">
    <source>
        <dbReference type="SAM" id="MobiDB-lite"/>
    </source>
</evidence>
<feature type="region of interest" description="Disordered" evidence="1">
    <location>
        <begin position="1"/>
        <end position="83"/>
    </location>
</feature>
<feature type="compositionally biased region" description="Basic and acidic residues" evidence="1">
    <location>
        <begin position="34"/>
        <end position="43"/>
    </location>
</feature>
<feature type="region of interest" description="Disordered" evidence="1">
    <location>
        <begin position="96"/>
        <end position="122"/>
    </location>
</feature>
<evidence type="ECO:0000313" key="2">
    <source>
        <dbReference type="EMBL" id="OKO89726.1"/>
    </source>
</evidence>
<dbReference type="EMBL" id="MNBE01000773">
    <property type="protein sequence ID" value="OKO89726.1"/>
    <property type="molecule type" value="Genomic_DNA"/>
</dbReference>
<sequence length="122" mass="13804">MSDFFRRASDALQHRQRQGSTDSMDAPQSPDAAKYPEQDKINQKVEPSQSDSRPNEVVAGKAAGMIQCPRARSGTYSSRIGNEAHPKQHRYWVWGHHQGNKPLEKQQSNQDQKDDTDWVIGS</sequence>
<feature type="compositionally biased region" description="Basic and acidic residues" evidence="1">
    <location>
        <begin position="1"/>
        <end position="13"/>
    </location>
</feature>
<dbReference type="Proteomes" id="UP000186955">
    <property type="component" value="Unassembled WGS sequence"/>
</dbReference>
<gene>
    <name evidence="2" type="ORF">PENSUB_13792</name>
</gene>
<keyword evidence="3" id="KW-1185">Reference proteome</keyword>
<name>A0A1Q5SP63_9EURO</name>
<comment type="caution">
    <text evidence="2">The sequence shown here is derived from an EMBL/GenBank/DDBJ whole genome shotgun (WGS) entry which is preliminary data.</text>
</comment>
<organism evidence="2 3">
    <name type="scientific">Penicillium subrubescens</name>
    <dbReference type="NCBI Taxonomy" id="1316194"/>
    <lineage>
        <taxon>Eukaryota</taxon>
        <taxon>Fungi</taxon>
        <taxon>Dikarya</taxon>
        <taxon>Ascomycota</taxon>
        <taxon>Pezizomycotina</taxon>
        <taxon>Eurotiomycetes</taxon>
        <taxon>Eurotiomycetidae</taxon>
        <taxon>Eurotiales</taxon>
        <taxon>Aspergillaceae</taxon>
        <taxon>Penicillium</taxon>
    </lineage>
</organism>